<evidence type="ECO:0000313" key="2">
    <source>
        <dbReference type="Proteomes" id="UP000024635"/>
    </source>
</evidence>
<dbReference type="AlphaFoldDB" id="A0A016RUL5"/>
<evidence type="ECO:0000313" key="1">
    <source>
        <dbReference type="EMBL" id="EYB81674.1"/>
    </source>
</evidence>
<comment type="caution">
    <text evidence="1">The sequence shown here is derived from an EMBL/GenBank/DDBJ whole genome shotgun (WGS) entry which is preliminary data.</text>
</comment>
<sequence length="68" mass="7722">MTAKSQRDLDGECGEGMFQTESRVGPTAILRPRRYETARAIFDKGCTYFLLMQLRGTPKLAYGCRCVR</sequence>
<protein>
    <submittedName>
        <fullName evidence="1">Uncharacterized protein</fullName>
    </submittedName>
</protein>
<dbReference type="Proteomes" id="UP000024635">
    <property type="component" value="Unassembled WGS sequence"/>
</dbReference>
<reference evidence="2" key="1">
    <citation type="journal article" date="2015" name="Nat. Genet.">
        <title>The genome and transcriptome of the zoonotic hookworm Ancylostoma ceylanicum identify infection-specific gene families.</title>
        <authorList>
            <person name="Schwarz E.M."/>
            <person name="Hu Y."/>
            <person name="Antoshechkin I."/>
            <person name="Miller M.M."/>
            <person name="Sternberg P.W."/>
            <person name="Aroian R.V."/>
        </authorList>
    </citation>
    <scope>NUCLEOTIDE SEQUENCE</scope>
    <source>
        <strain evidence="2">HY135</strain>
    </source>
</reference>
<accession>A0A016RUL5</accession>
<dbReference type="EMBL" id="JARK01001713">
    <property type="protein sequence ID" value="EYB81674.1"/>
    <property type="molecule type" value="Genomic_DNA"/>
</dbReference>
<organism evidence="1 2">
    <name type="scientific">Ancylostoma ceylanicum</name>
    <dbReference type="NCBI Taxonomy" id="53326"/>
    <lineage>
        <taxon>Eukaryota</taxon>
        <taxon>Metazoa</taxon>
        <taxon>Ecdysozoa</taxon>
        <taxon>Nematoda</taxon>
        <taxon>Chromadorea</taxon>
        <taxon>Rhabditida</taxon>
        <taxon>Rhabditina</taxon>
        <taxon>Rhabditomorpha</taxon>
        <taxon>Strongyloidea</taxon>
        <taxon>Ancylostomatidae</taxon>
        <taxon>Ancylostomatinae</taxon>
        <taxon>Ancylostoma</taxon>
    </lineage>
</organism>
<name>A0A016RUL5_9BILA</name>
<keyword evidence="2" id="KW-1185">Reference proteome</keyword>
<proteinExistence type="predicted"/>
<gene>
    <name evidence="1" type="primary">Acey_s0377.g270</name>
    <name evidence="1" type="ORF">Y032_0377g270</name>
</gene>